<organism evidence="1">
    <name type="scientific">Caudovirales sp. cts2v4</name>
    <dbReference type="NCBI Taxonomy" id="2825773"/>
    <lineage>
        <taxon>Viruses</taxon>
        <taxon>Duplodnaviria</taxon>
        <taxon>Heunggongvirae</taxon>
        <taxon>Uroviricota</taxon>
        <taxon>Caudoviricetes</taxon>
    </lineage>
</organism>
<reference evidence="1" key="1">
    <citation type="journal article" date="2021" name="Proc. Natl. Acad. Sci. U.S.A.">
        <title>A Catalog of Tens of Thousands of Viruses from Human Metagenomes Reveals Hidden Associations with Chronic Diseases.</title>
        <authorList>
            <person name="Tisza M.J."/>
            <person name="Buck C.B."/>
        </authorList>
    </citation>
    <scope>NUCLEOTIDE SEQUENCE</scope>
    <source>
        <strain evidence="1">Cts2v4</strain>
    </source>
</reference>
<dbReference type="EMBL" id="BK015463">
    <property type="protein sequence ID" value="DAE08078.1"/>
    <property type="molecule type" value="Genomic_DNA"/>
</dbReference>
<accession>A0A8S5PLX3</accession>
<sequence>MVYCKCESWETSQKMNSKGRQMYLASFYVMRV</sequence>
<protein>
    <submittedName>
        <fullName evidence="1">Uncharacterized protein</fullName>
    </submittedName>
</protein>
<evidence type="ECO:0000313" key="1">
    <source>
        <dbReference type="EMBL" id="DAE08078.1"/>
    </source>
</evidence>
<name>A0A8S5PLX3_9CAUD</name>
<proteinExistence type="predicted"/>